<reference evidence="5" key="1">
    <citation type="journal article" date="2020" name="Stud. Mycol.">
        <title>101 Dothideomycetes genomes: a test case for predicting lifestyles and emergence of pathogens.</title>
        <authorList>
            <person name="Haridas S."/>
            <person name="Albert R."/>
            <person name="Binder M."/>
            <person name="Bloem J."/>
            <person name="Labutti K."/>
            <person name="Salamov A."/>
            <person name="Andreopoulos B."/>
            <person name="Baker S."/>
            <person name="Barry K."/>
            <person name="Bills G."/>
            <person name="Bluhm B."/>
            <person name="Cannon C."/>
            <person name="Castanera R."/>
            <person name="Culley D."/>
            <person name="Daum C."/>
            <person name="Ezra D."/>
            <person name="Gonzalez J."/>
            <person name="Henrissat B."/>
            <person name="Kuo A."/>
            <person name="Liang C."/>
            <person name="Lipzen A."/>
            <person name="Lutzoni F."/>
            <person name="Magnuson J."/>
            <person name="Mondo S."/>
            <person name="Nolan M."/>
            <person name="Ohm R."/>
            <person name="Pangilinan J."/>
            <person name="Park H.-J."/>
            <person name="Ramirez L."/>
            <person name="Alfaro M."/>
            <person name="Sun H."/>
            <person name="Tritt A."/>
            <person name="Yoshinaga Y."/>
            <person name="Zwiers L.-H."/>
            <person name="Turgeon B."/>
            <person name="Goodwin S."/>
            <person name="Spatafora J."/>
            <person name="Crous P."/>
            <person name="Grigoriev I."/>
        </authorList>
    </citation>
    <scope>NUCLEOTIDE SEQUENCE</scope>
    <source>
        <strain evidence="5">ATCC 36951</strain>
    </source>
</reference>
<dbReference type="GO" id="GO:0003677">
    <property type="term" value="F:DNA binding"/>
    <property type="evidence" value="ECO:0007669"/>
    <property type="project" value="InterPro"/>
</dbReference>
<dbReference type="OrthoDB" id="3266505at2759"/>
<evidence type="ECO:0000256" key="2">
    <source>
        <dbReference type="ARBA" id="ARBA00023242"/>
    </source>
</evidence>
<keyword evidence="2" id="KW-0539">Nucleus</keyword>
<dbReference type="Proteomes" id="UP000799537">
    <property type="component" value="Unassembled WGS sequence"/>
</dbReference>
<sequence>MRRSACQRCRAKKLKCDGPKPCSHCRKANTECIARTVSIGTTARPLLPAQVRAEASVPQSAVLEEVNSLDLSKTLLAKGSEHYSASAIPGGHTCNETAQQAPPWREQIPFVLPDQAILDSLARQYFISVNWFMHVLDEESFNELSNEHSSTATVPDSRANFSVLLVLVWALGAHYLWTDPSAPYDHQYLANFRLQAFSYVESRWLHLLSHPNLETVQVGILFGSFHLFNGLPNLGFGILGSTIKTAQLIGLHRGFPRTPAYGHDRNTCTKVWWALEIFEKYAAIAFGRPCGIDDSDCDVPDIQVLPDDAGNLRYHWEKCRLYRIVGAFLGRRKDPKGPKSLHDIHLQLRAWFDALPDDLRVKPDVEDSHGLNLRLQQAVALQLAYDNIQIVLHRQAVFTPRSNPSIATNNDTSLDQLVESAMRTASVTNNKAMLPICLSSHASMHIAICLFTAGVVLAGLCLTDRPTYDVNQLLSGLERIITFYQSFPGQHYNLVSQCLEVLSTLQLKCNRSIPSNPSQSELASNTTRADLAESIQIDRMGK</sequence>
<dbReference type="InterPro" id="IPR007219">
    <property type="entry name" value="XnlR_reg_dom"/>
</dbReference>
<dbReference type="GO" id="GO:0008270">
    <property type="term" value="F:zinc ion binding"/>
    <property type="evidence" value="ECO:0007669"/>
    <property type="project" value="InterPro"/>
</dbReference>
<dbReference type="GO" id="GO:0000981">
    <property type="term" value="F:DNA-binding transcription factor activity, RNA polymerase II-specific"/>
    <property type="evidence" value="ECO:0007669"/>
    <property type="project" value="InterPro"/>
</dbReference>
<evidence type="ECO:0000256" key="3">
    <source>
        <dbReference type="SAM" id="Phobius"/>
    </source>
</evidence>
<dbReference type="EMBL" id="ML993587">
    <property type="protein sequence ID" value="KAF2169664.1"/>
    <property type="molecule type" value="Genomic_DNA"/>
</dbReference>
<dbReference type="SUPFAM" id="SSF57701">
    <property type="entry name" value="Zn2/Cys6 DNA-binding domain"/>
    <property type="match status" value="1"/>
</dbReference>
<keyword evidence="6" id="KW-1185">Reference proteome</keyword>
<dbReference type="SMART" id="SM00906">
    <property type="entry name" value="Fungal_trans"/>
    <property type="match status" value="1"/>
</dbReference>
<dbReference type="PROSITE" id="PS00463">
    <property type="entry name" value="ZN2_CY6_FUNGAL_1"/>
    <property type="match status" value="1"/>
</dbReference>
<keyword evidence="3" id="KW-0812">Transmembrane</keyword>
<dbReference type="PROSITE" id="PS50048">
    <property type="entry name" value="ZN2_CY6_FUNGAL_2"/>
    <property type="match status" value="1"/>
</dbReference>
<proteinExistence type="predicted"/>
<dbReference type="PANTHER" id="PTHR46910">
    <property type="entry name" value="TRANSCRIPTION FACTOR PDR1"/>
    <property type="match status" value="1"/>
</dbReference>
<dbReference type="InterPro" id="IPR050987">
    <property type="entry name" value="AtrR-like"/>
</dbReference>
<evidence type="ECO:0000256" key="1">
    <source>
        <dbReference type="ARBA" id="ARBA00022723"/>
    </source>
</evidence>
<keyword evidence="1" id="KW-0479">Metal-binding</keyword>
<dbReference type="PANTHER" id="PTHR46910:SF8">
    <property type="entry name" value="ZN(II)2CYS6 TRANSCRIPTION FACTOR (EUROFUNG)"/>
    <property type="match status" value="1"/>
</dbReference>
<dbReference type="GO" id="GO:0006351">
    <property type="term" value="P:DNA-templated transcription"/>
    <property type="evidence" value="ECO:0007669"/>
    <property type="project" value="InterPro"/>
</dbReference>
<name>A0A6A6CR72_ZASCE</name>
<keyword evidence="3" id="KW-0472">Membrane</keyword>
<dbReference type="SMART" id="SM00066">
    <property type="entry name" value="GAL4"/>
    <property type="match status" value="1"/>
</dbReference>
<dbReference type="RefSeq" id="XP_033670553.1">
    <property type="nucleotide sequence ID" value="XM_033805220.1"/>
</dbReference>
<keyword evidence="3" id="KW-1133">Transmembrane helix</keyword>
<accession>A0A6A6CR72</accession>
<gene>
    <name evidence="5" type="ORF">M409DRAFT_20079</name>
</gene>
<dbReference type="Pfam" id="PF00172">
    <property type="entry name" value="Zn_clus"/>
    <property type="match status" value="1"/>
</dbReference>
<dbReference type="AlphaFoldDB" id="A0A6A6CR72"/>
<dbReference type="InterPro" id="IPR001138">
    <property type="entry name" value="Zn2Cys6_DnaBD"/>
</dbReference>
<dbReference type="CDD" id="cd00067">
    <property type="entry name" value="GAL4"/>
    <property type="match status" value="1"/>
</dbReference>
<dbReference type="InterPro" id="IPR036864">
    <property type="entry name" value="Zn2-C6_fun-type_DNA-bd_sf"/>
</dbReference>
<dbReference type="Gene3D" id="4.10.240.10">
    <property type="entry name" value="Zn(2)-C6 fungal-type DNA-binding domain"/>
    <property type="match status" value="1"/>
</dbReference>
<evidence type="ECO:0000313" key="5">
    <source>
        <dbReference type="EMBL" id="KAF2169664.1"/>
    </source>
</evidence>
<dbReference type="CDD" id="cd12148">
    <property type="entry name" value="fungal_TF_MHR"/>
    <property type="match status" value="1"/>
</dbReference>
<dbReference type="Pfam" id="PF04082">
    <property type="entry name" value="Fungal_trans"/>
    <property type="match status" value="1"/>
</dbReference>
<protein>
    <recommendedName>
        <fullName evidence="4">Zn(2)-C6 fungal-type domain-containing protein</fullName>
    </recommendedName>
</protein>
<evidence type="ECO:0000259" key="4">
    <source>
        <dbReference type="PROSITE" id="PS50048"/>
    </source>
</evidence>
<evidence type="ECO:0000313" key="6">
    <source>
        <dbReference type="Proteomes" id="UP000799537"/>
    </source>
</evidence>
<organism evidence="5 6">
    <name type="scientific">Zasmidium cellare ATCC 36951</name>
    <dbReference type="NCBI Taxonomy" id="1080233"/>
    <lineage>
        <taxon>Eukaryota</taxon>
        <taxon>Fungi</taxon>
        <taxon>Dikarya</taxon>
        <taxon>Ascomycota</taxon>
        <taxon>Pezizomycotina</taxon>
        <taxon>Dothideomycetes</taxon>
        <taxon>Dothideomycetidae</taxon>
        <taxon>Mycosphaerellales</taxon>
        <taxon>Mycosphaerellaceae</taxon>
        <taxon>Zasmidium</taxon>
    </lineage>
</organism>
<dbReference type="GeneID" id="54558492"/>
<feature type="domain" description="Zn(2)-C6 fungal-type" evidence="4">
    <location>
        <begin position="5"/>
        <end position="34"/>
    </location>
</feature>
<feature type="transmembrane region" description="Helical" evidence="3">
    <location>
        <begin position="442"/>
        <end position="462"/>
    </location>
</feature>